<keyword evidence="2" id="KW-1185">Reference proteome</keyword>
<comment type="caution">
    <text evidence="1">The sequence shown here is derived from an EMBL/GenBank/DDBJ whole genome shotgun (WGS) entry which is preliminary data.</text>
</comment>
<protein>
    <submittedName>
        <fullName evidence="1">Uncharacterized protein</fullName>
    </submittedName>
</protein>
<gene>
    <name evidence="1" type="ORF">E4U43_007223</name>
</gene>
<dbReference type="EMBL" id="SRPW01000572">
    <property type="protein sequence ID" value="KAG6013583.1"/>
    <property type="molecule type" value="Genomic_DNA"/>
</dbReference>
<proteinExistence type="predicted"/>
<organism evidence="1 2">
    <name type="scientific">Claviceps pusilla</name>
    <dbReference type="NCBI Taxonomy" id="123648"/>
    <lineage>
        <taxon>Eukaryota</taxon>
        <taxon>Fungi</taxon>
        <taxon>Dikarya</taxon>
        <taxon>Ascomycota</taxon>
        <taxon>Pezizomycotina</taxon>
        <taxon>Sordariomycetes</taxon>
        <taxon>Hypocreomycetidae</taxon>
        <taxon>Hypocreales</taxon>
        <taxon>Clavicipitaceae</taxon>
        <taxon>Claviceps</taxon>
    </lineage>
</organism>
<sequence length="203" mass="22107">MPAHNVNLGEVIGHCRNGGSTLHFCPGQSQVPVGGQVGHPPPSGEIGHELIRMASSDVQKSKIEKSRCNGKYCHNLPSLPPELSHFVCPPCEIESFISCYARSGASAISSTSQQPAIDNATGQIRRKRLAKERVAHLHLTQPRRYEPQTRIGSVRPLPQAEPPWTTKFCLAQGMFNYPALDWTRPEQINDGLVGLISGAANNN</sequence>
<evidence type="ECO:0000313" key="1">
    <source>
        <dbReference type="EMBL" id="KAG6013583.1"/>
    </source>
</evidence>
<reference evidence="1" key="1">
    <citation type="journal article" date="2020" name="bioRxiv">
        <title>Whole genome comparisons of ergot fungi reveals the divergence and evolution of species within the genus Claviceps are the result of varying mechanisms driving genome evolution and host range expansion.</title>
        <authorList>
            <person name="Wyka S.A."/>
            <person name="Mondo S.J."/>
            <person name="Liu M."/>
            <person name="Dettman J."/>
            <person name="Nalam V."/>
            <person name="Broders K.D."/>
        </authorList>
    </citation>
    <scope>NUCLEOTIDE SEQUENCE</scope>
    <source>
        <strain evidence="1">CCC 602</strain>
    </source>
</reference>
<dbReference type="Proteomes" id="UP000748025">
    <property type="component" value="Unassembled WGS sequence"/>
</dbReference>
<dbReference type="AlphaFoldDB" id="A0A9P7NDD1"/>
<accession>A0A9P7NDD1</accession>
<name>A0A9P7NDD1_9HYPO</name>
<evidence type="ECO:0000313" key="2">
    <source>
        <dbReference type="Proteomes" id="UP000748025"/>
    </source>
</evidence>